<dbReference type="UniPathway" id="UPA00219"/>
<dbReference type="PROSITE" id="PS51257">
    <property type="entry name" value="PROKAR_LIPOPROTEIN"/>
    <property type="match status" value="1"/>
</dbReference>
<dbReference type="InterPro" id="IPR032710">
    <property type="entry name" value="NTF2-like_dom_sf"/>
</dbReference>
<feature type="domain" description="Penicillin-binding protein transpeptidase" evidence="8">
    <location>
        <begin position="357"/>
        <end position="665"/>
    </location>
</feature>
<evidence type="ECO:0000256" key="7">
    <source>
        <dbReference type="SAM" id="SignalP"/>
    </source>
</evidence>
<dbReference type="RefSeq" id="WP_050352298.1">
    <property type="nucleotide sequence ID" value="NZ_BOSN01000008.1"/>
</dbReference>
<dbReference type="Pfam" id="PF03717">
    <property type="entry name" value="PBP_dimer"/>
    <property type="match status" value="1"/>
</dbReference>
<dbReference type="GO" id="GO:0071555">
    <property type="term" value="P:cell wall organization"/>
    <property type="evidence" value="ECO:0007669"/>
    <property type="project" value="TreeGrafter"/>
</dbReference>
<dbReference type="GO" id="GO:0008658">
    <property type="term" value="F:penicillin binding"/>
    <property type="evidence" value="ECO:0007669"/>
    <property type="project" value="InterPro"/>
</dbReference>
<evidence type="ECO:0000313" key="12">
    <source>
        <dbReference type="Proteomes" id="UP000036780"/>
    </source>
</evidence>
<dbReference type="Gene3D" id="3.30.1390.30">
    <property type="entry name" value="Penicillin-binding protein 2a, domain 3"/>
    <property type="match status" value="1"/>
</dbReference>
<gene>
    <name evidence="11" type="ORF">AFK71_15025</name>
</gene>
<dbReference type="Gene3D" id="3.90.1310.10">
    <property type="entry name" value="Penicillin-binding protein 2a (Domain 2)"/>
    <property type="match status" value="1"/>
</dbReference>
<organism evidence="11 12">
    <name type="scientific">Virgibacillus pantothenticus</name>
    <dbReference type="NCBI Taxonomy" id="1473"/>
    <lineage>
        <taxon>Bacteria</taxon>
        <taxon>Bacillati</taxon>
        <taxon>Bacillota</taxon>
        <taxon>Bacilli</taxon>
        <taxon>Bacillales</taxon>
        <taxon>Bacillaceae</taxon>
        <taxon>Virgibacillus</taxon>
    </lineage>
</organism>
<dbReference type="InterPro" id="IPR005311">
    <property type="entry name" value="PBP_dimer"/>
</dbReference>
<protein>
    <recommendedName>
        <fullName evidence="4">serine-type D-Ala-D-Ala carboxypeptidase</fullName>
        <ecNumber evidence="4">3.4.16.4</ecNumber>
    </recommendedName>
</protein>
<dbReference type="Gene3D" id="3.10.450.100">
    <property type="entry name" value="NTF2-like, domain 1"/>
    <property type="match status" value="1"/>
</dbReference>
<evidence type="ECO:0000259" key="8">
    <source>
        <dbReference type="Pfam" id="PF00905"/>
    </source>
</evidence>
<dbReference type="GO" id="GO:0009002">
    <property type="term" value="F:serine-type D-Ala-D-Ala carboxypeptidase activity"/>
    <property type="evidence" value="ECO:0007669"/>
    <property type="project" value="UniProtKB-EC"/>
</dbReference>
<comment type="similarity">
    <text evidence="3">Belongs to the transpeptidase family.</text>
</comment>
<dbReference type="InterPro" id="IPR036138">
    <property type="entry name" value="PBP_dimer_sf"/>
</dbReference>
<keyword evidence="12" id="KW-1185">Reference proteome</keyword>
<keyword evidence="7" id="KW-0732">Signal</keyword>
<dbReference type="InterPro" id="IPR007887">
    <property type="entry name" value="MecA_N"/>
</dbReference>
<keyword evidence="5" id="KW-0472">Membrane</keyword>
<dbReference type="SUPFAM" id="SSF56601">
    <property type="entry name" value="beta-lactamase/transpeptidase-like"/>
    <property type="match status" value="1"/>
</dbReference>
<evidence type="ECO:0000259" key="10">
    <source>
        <dbReference type="Pfam" id="PF05223"/>
    </source>
</evidence>
<evidence type="ECO:0000256" key="6">
    <source>
        <dbReference type="ARBA" id="ARBA00034000"/>
    </source>
</evidence>
<dbReference type="Gene3D" id="3.40.710.10">
    <property type="entry name" value="DD-peptidase/beta-lactamase superfamily"/>
    <property type="match status" value="1"/>
</dbReference>
<dbReference type="InterPro" id="IPR012338">
    <property type="entry name" value="Beta-lactam/transpept-like"/>
</dbReference>
<evidence type="ECO:0000313" key="11">
    <source>
        <dbReference type="EMBL" id="KNE19745.1"/>
    </source>
</evidence>
<evidence type="ECO:0000256" key="1">
    <source>
        <dbReference type="ARBA" id="ARBA00004370"/>
    </source>
</evidence>
<dbReference type="SUPFAM" id="SSF54427">
    <property type="entry name" value="NTF2-like"/>
    <property type="match status" value="1"/>
</dbReference>
<dbReference type="EC" id="3.4.16.4" evidence="4"/>
<feature type="chain" id="PRO_5041041859" description="serine-type D-Ala-D-Ala carboxypeptidase" evidence="7">
    <location>
        <begin position="21"/>
        <end position="670"/>
    </location>
</feature>
<comment type="catalytic activity">
    <reaction evidence="6">
        <text>Preferential cleavage: (Ac)2-L-Lys-D-Ala-|-D-Ala. Also transpeptidation of peptidyl-alanyl moieties that are N-acyl substituents of D-alanine.</text>
        <dbReference type="EC" id="3.4.16.4"/>
    </reaction>
</comment>
<dbReference type="GO" id="GO:0005886">
    <property type="term" value="C:plasma membrane"/>
    <property type="evidence" value="ECO:0007669"/>
    <property type="project" value="TreeGrafter"/>
</dbReference>
<accession>A0A0L0QMA0</accession>
<evidence type="ECO:0000256" key="3">
    <source>
        <dbReference type="ARBA" id="ARBA00007171"/>
    </source>
</evidence>
<name>A0A0L0QMA0_VIRPA</name>
<reference evidence="12" key="1">
    <citation type="submission" date="2015-07" db="EMBL/GenBank/DDBJ databases">
        <title>Fjat-10053 dsm26.</title>
        <authorList>
            <person name="Liu B."/>
            <person name="Wang J."/>
            <person name="Zhu Y."/>
            <person name="Liu G."/>
            <person name="Chen Q."/>
            <person name="Chen Z."/>
            <person name="Lan J."/>
            <person name="Che J."/>
            <person name="Ge C."/>
            <person name="Shi H."/>
            <person name="Pan Z."/>
            <person name="Liu X."/>
        </authorList>
    </citation>
    <scope>NUCLEOTIDE SEQUENCE [LARGE SCALE GENOMIC DNA]</scope>
    <source>
        <strain evidence="12">DSM 26</strain>
    </source>
</reference>
<proteinExistence type="inferred from homology"/>
<dbReference type="OrthoDB" id="9766847at2"/>
<dbReference type="GO" id="GO:0046677">
    <property type="term" value="P:response to antibiotic"/>
    <property type="evidence" value="ECO:0007669"/>
    <property type="project" value="InterPro"/>
</dbReference>
<dbReference type="SUPFAM" id="SSF56519">
    <property type="entry name" value="Penicillin binding protein dimerisation domain"/>
    <property type="match status" value="1"/>
</dbReference>
<dbReference type="Pfam" id="PF05223">
    <property type="entry name" value="MecA_N"/>
    <property type="match status" value="1"/>
</dbReference>
<dbReference type="GO" id="GO:0009252">
    <property type="term" value="P:peptidoglycan biosynthetic process"/>
    <property type="evidence" value="ECO:0007669"/>
    <property type="project" value="UniProtKB-UniPathway"/>
</dbReference>
<sequence length="670" mass="74150">MRKRILIAIIMLIVFVTACSDNNATPNDRFSNYINHWNKQEFGKMYKMVSKSTAESYPTEQFVDRYKKIYQDLHVSDLKIEAKELSKDESDKAAESGKATIPFTVSMKTMAGPISFDYEANLIKQGEDDEENWYIEWDPGFIFPEMKDGGELRIESTPPVRGEIRDRNEMPLAMNDIIYEVGIVPEKLGSSPDQNKKKIAQLLGLSVEAIDEKLNADWVQPNLFVPLAKITKEEEALWKQLVAIDGITRQETTGRIYPGGEATGALVGYIGSVTAEDLKEQKEGNYSDQDVIGKRGLEKLYEKQLRGEKGSQIKIVKDGEETVLAEKEAKDGENIKLTIDINVQEKIYQTLDGNMATVSAINAKTGETLGLVSSPSFNPNNILYGTTPNLWKQLEEDSKNPLLNRFSSTYAPGSVMKPITAAIGLSNGKIDPKKGLEINGLTWSNGEGWGDYEVTRVSESNGPVDLHDALVRSDNIYFAMQAVNMGEKAYVEGLKAFGLGTHFPFEYPITASSISASGKLDDEVLLANTSYGQGELEMSSLHLATAYTAFLNNGNMLKPTLLANEDKKQIWKEKLITPEQADIIKEALRDVVVSGTAKQSAKNADFPVSGKTGTAELKLTSDDSGQENGWFVGYPTDDEDIIVSVMIEEIKGKSGYPTEKAVEILNQMKE</sequence>
<dbReference type="InterPro" id="IPR001460">
    <property type="entry name" value="PCN-bd_Tpept"/>
</dbReference>
<dbReference type="Proteomes" id="UP000036780">
    <property type="component" value="Unassembled WGS sequence"/>
</dbReference>
<evidence type="ECO:0000256" key="5">
    <source>
        <dbReference type="ARBA" id="ARBA00023136"/>
    </source>
</evidence>
<comment type="caution">
    <text evidence="11">The sequence shown here is derived from an EMBL/GenBank/DDBJ whole genome shotgun (WGS) entry which is preliminary data.</text>
</comment>
<dbReference type="Pfam" id="PF00905">
    <property type="entry name" value="Transpeptidase"/>
    <property type="match status" value="1"/>
</dbReference>
<dbReference type="PATRIC" id="fig|1473.5.peg.1660"/>
<evidence type="ECO:0000259" key="9">
    <source>
        <dbReference type="Pfam" id="PF03717"/>
    </source>
</evidence>
<dbReference type="PANTHER" id="PTHR30627:SF25">
    <property type="entry name" value="PENICILLIN-BINDING PROTEIN 3"/>
    <property type="match status" value="1"/>
</dbReference>
<feature type="domain" description="NTF2-like N-terminal transpeptidase" evidence="10">
    <location>
        <begin position="25"/>
        <end position="149"/>
    </location>
</feature>
<evidence type="ECO:0000256" key="2">
    <source>
        <dbReference type="ARBA" id="ARBA00004752"/>
    </source>
</evidence>
<dbReference type="PANTHER" id="PTHR30627">
    <property type="entry name" value="PEPTIDOGLYCAN D,D-TRANSPEPTIDASE"/>
    <property type="match status" value="1"/>
</dbReference>
<feature type="domain" description="Penicillin-binding protein dimerisation" evidence="9">
    <location>
        <begin position="157"/>
        <end position="320"/>
    </location>
</feature>
<feature type="signal peptide" evidence="7">
    <location>
        <begin position="1"/>
        <end position="20"/>
    </location>
</feature>
<evidence type="ECO:0000256" key="4">
    <source>
        <dbReference type="ARBA" id="ARBA00012448"/>
    </source>
</evidence>
<dbReference type="InterPro" id="IPR050515">
    <property type="entry name" value="Beta-lactam/transpept"/>
</dbReference>
<dbReference type="EMBL" id="LGTO01000007">
    <property type="protein sequence ID" value="KNE19745.1"/>
    <property type="molecule type" value="Genomic_DNA"/>
</dbReference>
<comment type="subcellular location">
    <subcellularLocation>
        <location evidence="1">Membrane</location>
    </subcellularLocation>
</comment>
<dbReference type="AlphaFoldDB" id="A0A0L0QMA0"/>
<dbReference type="GO" id="GO:0071972">
    <property type="term" value="F:peptidoglycan L,D-transpeptidase activity"/>
    <property type="evidence" value="ECO:0007669"/>
    <property type="project" value="TreeGrafter"/>
</dbReference>
<dbReference type="GeneID" id="66871190"/>
<comment type="pathway">
    <text evidence="2">Cell wall biogenesis; peptidoglycan biosynthesis.</text>
</comment>